<keyword evidence="3" id="KW-1185">Reference proteome</keyword>
<sequence>MRTDARHAAAPRRAGVITRAAVLAAVALGAPGAATAAAATGMAGTGPPPPTPAACAAVRPPRTVAPILAPARRGSGHGPRVFAMQLEQDPANVQTYAAFRRKTECDLRAFVVPHLSRTRPNVVVFDEDIGLMTIGTGSRGAAARALLANPLGHPGCEGQGFPCATLAALALVGAGYVRQQAFYALRFGGVPGLSDTFVAATDTFARGWMQTFSDLARRYRVYLAGSADQPDFAASSAPGDIDALADPDLPRPQEVYVATSRAVHNKVFVWGPRDVRTGGPPMLRNVVAANEKVPLTPIEQALGLTPGPATGPAAVANLRPFRIPHTRARLGFATSLPAFVYGTVAPGADPCADVSRTYMRCLDHLGANVVLQDEANPGRWTGADGDGVEQWQPLSWMTSTARAVTDPSVRFAYDVTPMLVGNLADLAFDGQSAITQRGLRGRGCHYVGNGTWTAGEDRPDLQDEAGDHPEFLALAPWVTADAPRAALRATGARLAPGSGDVHEGDYVETALVADLPFPPDPRRAGCRTRPAP</sequence>
<feature type="signal peptide" evidence="1">
    <location>
        <begin position="1"/>
        <end position="36"/>
    </location>
</feature>
<name>A0ABY5DT35_9ACTN</name>
<reference evidence="2 3" key="1">
    <citation type="submission" date="2022-06" db="EMBL/GenBank/DDBJ databases">
        <title>Paraconexibacter antarcticus.</title>
        <authorList>
            <person name="Kim C.S."/>
        </authorList>
    </citation>
    <scope>NUCLEOTIDE SEQUENCE [LARGE SCALE GENOMIC DNA]</scope>
    <source>
        <strain evidence="2 3">02-257</strain>
    </source>
</reference>
<evidence type="ECO:0000313" key="2">
    <source>
        <dbReference type="EMBL" id="UTI64423.1"/>
    </source>
</evidence>
<evidence type="ECO:0000256" key="1">
    <source>
        <dbReference type="SAM" id="SignalP"/>
    </source>
</evidence>
<feature type="chain" id="PRO_5046250351" evidence="1">
    <location>
        <begin position="37"/>
        <end position="532"/>
    </location>
</feature>
<dbReference type="EMBL" id="CP098502">
    <property type="protein sequence ID" value="UTI64423.1"/>
    <property type="molecule type" value="Genomic_DNA"/>
</dbReference>
<proteinExistence type="predicted"/>
<accession>A0ABY5DT35</accession>
<gene>
    <name evidence="2" type="ORF">NBH00_24180</name>
</gene>
<dbReference type="RefSeq" id="WP_254571126.1">
    <property type="nucleotide sequence ID" value="NZ_CP098502.1"/>
</dbReference>
<dbReference type="Proteomes" id="UP001056035">
    <property type="component" value="Chromosome"/>
</dbReference>
<protein>
    <submittedName>
        <fullName evidence="2">Uncharacterized protein</fullName>
    </submittedName>
</protein>
<keyword evidence="1" id="KW-0732">Signal</keyword>
<organism evidence="2 3">
    <name type="scientific">Paraconexibacter antarcticus</name>
    <dbReference type="NCBI Taxonomy" id="2949664"/>
    <lineage>
        <taxon>Bacteria</taxon>
        <taxon>Bacillati</taxon>
        <taxon>Actinomycetota</taxon>
        <taxon>Thermoleophilia</taxon>
        <taxon>Solirubrobacterales</taxon>
        <taxon>Paraconexibacteraceae</taxon>
        <taxon>Paraconexibacter</taxon>
    </lineage>
</organism>
<evidence type="ECO:0000313" key="3">
    <source>
        <dbReference type="Proteomes" id="UP001056035"/>
    </source>
</evidence>